<proteinExistence type="predicted"/>
<protein>
    <submittedName>
        <fullName evidence="2">Uncharacterized protein</fullName>
    </submittedName>
</protein>
<dbReference type="AlphaFoldDB" id="D8SZM4"/>
<dbReference type="Gramene" id="EFJ10110">
    <property type="protein sequence ID" value="EFJ10110"/>
    <property type="gene ID" value="SELMODRAFT_427439"/>
</dbReference>
<name>D8SZM4_SELML</name>
<keyword evidence="3" id="KW-1185">Reference proteome</keyword>
<feature type="compositionally biased region" description="Basic and acidic residues" evidence="1">
    <location>
        <begin position="69"/>
        <end position="82"/>
    </location>
</feature>
<evidence type="ECO:0000256" key="1">
    <source>
        <dbReference type="SAM" id="MobiDB-lite"/>
    </source>
</evidence>
<sequence>MARTKSLGSKRRKAESEYYAVVRFIFEDDDTGFRNIESVPKGFYATLGQAYAAAIQFQVSTLEKIASSRKPDCDDKGDHGDGDGDEEEDRYDSSKELVKDVREAVCAGGLALKDAYQKMMELIDASNFFETTHRVIYHVMPAAAPIVDDEDEPDDDLSQLLKDLDEDADSSFELDDLRDAFCC</sequence>
<dbReference type="HOGENOM" id="CLU_1477533_0_0_1"/>
<dbReference type="EMBL" id="GL377656">
    <property type="protein sequence ID" value="EFJ10110.1"/>
    <property type="molecule type" value="Genomic_DNA"/>
</dbReference>
<gene>
    <name evidence="2" type="ORF">SELMODRAFT_427439</name>
</gene>
<dbReference type="InParanoid" id="D8SZM4"/>
<evidence type="ECO:0000313" key="3">
    <source>
        <dbReference type="Proteomes" id="UP000001514"/>
    </source>
</evidence>
<organism evidence="3">
    <name type="scientific">Selaginella moellendorffii</name>
    <name type="common">Spikemoss</name>
    <dbReference type="NCBI Taxonomy" id="88036"/>
    <lineage>
        <taxon>Eukaryota</taxon>
        <taxon>Viridiplantae</taxon>
        <taxon>Streptophyta</taxon>
        <taxon>Embryophyta</taxon>
        <taxon>Tracheophyta</taxon>
        <taxon>Lycopodiopsida</taxon>
        <taxon>Selaginellales</taxon>
        <taxon>Selaginellaceae</taxon>
        <taxon>Selaginella</taxon>
    </lineage>
</organism>
<evidence type="ECO:0000313" key="2">
    <source>
        <dbReference type="EMBL" id="EFJ10110.1"/>
    </source>
</evidence>
<feature type="region of interest" description="Disordered" evidence="1">
    <location>
        <begin position="68"/>
        <end position="95"/>
    </location>
</feature>
<dbReference type="Proteomes" id="UP000001514">
    <property type="component" value="Unassembled WGS sequence"/>
</dbReference>
<dbReference type="KEGG" id="smo:SELMODRAFT_427439"/>
<accession>D8SZM4</accession>
<reference evidence="2 3" key="1">
    <citation type="journal article" date="2011" name="Science">
        <title>The Selaginella genome identifies genetic changes associated with the evolution of vascular plants.</title>
        <authorList>
            <person name="Banks J.A."/>
            <person name="Nishiyama T."/>
            <person name="Hasebe M."/>
            <person name="Bowman J.L."/>
            <person name="Gribskov M."/>
            <person name="dePamphilis C."/>
            <person name="Albert V.A."/>
            <person name="Aono N."/>
            <person name="Aoyama T."/>
            <person name="Ambrose B.A."/>
            <person name="Ashton N.W."/>
            <person name="Axtell M.J."/>
            <person name="Barker E."/>
            <person name="Barker M.S."/>
            <person name="Bennetzen J.L."/>
            <person name="Bonawitz N.D."/>
            <person name="Chapple C."/>
            <person name="Cheng C."/>
            <person name="Correa L.G."/>
            <person name="Dacre M."/>
            <person name="DeBarry J."/>
            <person name="Dreyer I."/>
            <person name="Elias M."/>
            <person name="Engstrom E.M."/>
            <person name="Estelle M."/>
            <person name="Feng L."/>
            <person name="Finet C."/>
            <person name="Floyd S.K."/>
            <person name="Frommer W.B."/>
            <person name="Fujita T."/>
            <person name="Gramzow L."/>
            <person name="Gutensohn M."/>
            <person name="Harholt J."/>
            <person name="Hattori M."/>
            <person name="Heyl A."/>
            <person name="Hirai T."/>
            <person name="Hiwatashi Y."/>
            <person name="Ishikawa M."/>
            <person name="Iwata M."/>
            <person name="Karol K.G."/>
            <person name="Koehler B."/>
            <person name="Kolukisaoglu U."/>
            <person name="Kubo M."/>
            <person name="Kurata T."/>
            <person name="Lalonde S."/>
            <person name="Li K."/>
            <person name="Li Y."/>
            <person name="Litt A."/>
            <person name="Lyons E."/>
            <person name="Manning G."/>
            <person name="Maruyama T."/>
            <person name="Michael T.P."/>
            <person name="Mikami K."/>
            <person name="Miyazaki S."/>
            <person name="Morinaga S."/>
            <person name="Murata T."/>
            <person name="Mueller-Roeber B."/>
            <person name="Nelson D.R."/>
            <person name="Obara M."/>
            <person name="Oguri Y."/>
            <person name="Olmstead R.G."/>
            <person name="Onodera N."/>
            <person name="Petersen B.L."/>
            <person name="Pils B."/>
            <person name="Prigge M."/>
            <person name="Rensing S.A."/>
            <person name="Riano-Pachon D.M."/>
            <person name="Roberts A.W."/>
            <person name="Sato Y."/>
            <person name="Scheller H.V."/>
            <person name="Schulz B."/>
            <person name="Schulz C."/>
            <person name="Shakirov E.V."/>
            <person name="Shibagaki N."/>
            <person name="Shinohara N."/>
            <person name="Shippen D.E."/>
            <person name="Soerensen I."/>
            <person name="Sotooka R."/>
            <person name="Sugimoto N."/>
            <person name="Sugita M."/>
            <person name="Sumikawa N."/>
            <person name="Tanurdzic M."/>
            <person name="Theissen G."/>
            <person name="Ulvskov P."/>
            <person name="Wakazuki S."/>
            <person name="Weng J.K."/>
            <person name="Willats W.W."/>
            <person name="Wipf D."/>
            <person name="Wolf P.G."/>
            <person name="Yang L."/>
            <person name="Zimmer A.D."/>
            <person name="Zhu Q."/>
            <person name="Mitros T."/>
            <person name="Hellsten U."/>
            <person name="Loque D."/>
            <person name="Otillar R."/>
            <person name="Salamov A."/>
            <person name="Schmutz J."/>
            <person name="Shapiro H."/>
            <person name="Lindquist E."/>
            <person name="Lucas S."/>
            <person name="Rokhsar D."/>
            <person name="Grigoriev I.V."/>
        </authorList>
    </citation>
    <scope>NUCLEOTIDE SEQUENCE [LARGE SCALE GENOMIC DNA]</scope>
</reference>